<dbReference type="PROSITE" id="PS00092">
    <property type="entry name" value="N6_MTASE"/>
    <property type="match status" value="1"/>
</dbReference>
<dbReference type="Pfam" id="PF02086">
    <property type="entry name" value="MethyltransfD12"/>
    <property type="match status" value="1"/>
</dbReference>
<dbReference type="Proteomes" id="UP000434554">
    <property type="component" value="Unassembled WGS sequence"/>
</dbReference>
<dbReference type="Gene3D" id="3.40.50.150">
    <property type="entry name" value="Vaccinia Virus protein VP39"/>
    <property type="match status" value="1"/>
</dbReference>
<keyword evidence="3" id="KW-0808">Transferase</keyword>
<accession>A0A833CB45</accession>
<dbReference type="EC" id="2.1.1.72" evidence="1"/>
<dbReference type="InterPro" id="IPR029063">
    <property type="entry name" value="SAM-dependent_MTases_sf"/>
</dbReference>
<comment type="caution">
    <text evidence="6">The sequence shown here is derived from an EMBL/GenBank/DDBJ whole genome shotgun (WGS) entry which is preliminary data.</text>
</comment>
<evidence type="ECO:0000256" key="5">
    <source>
        <dbReference type="ARBA" id="ARBA00047942"/>
    </source>
</evidence>
<dbReference type="GO" id="GO:0004519">
    <property type="term" value="F:endonuclease activity"/>
    <property type="evidence" value="ECO:0007669"/>
    <property type="project" value="UniProtKB-KW"/>
</dbReference>
<keyword evidence="4" id="KW-0949">S-adenosyl-L-methionine</keyword>
<dbReference type="InterPro" id="IPR012327">
    <property type="entry name" value="MeTrfase_D12"/>
</dbReference>
<reference evidence="6 7" key="1">
    <citation type="submission" date="2019-09" db="EMBL/GenBank/DDBJ databases">
        <title>Draft genome sequence of 3 type strains from the CCUG.</title>
        <authorList>
            <person name="Pineiro-Iglesias B."/>
            <person name="Tunovic T."/>
            <person name="Unosson C."/>
            <person name="Inganas E."/>
            <person name="Ohlen M."/>
            <person name="Cardew S."/>
            <person name="Jensie-Markopoulos S."/>
            <person name="Salva-Serra F."/>
            <person name="Jaen-Luchoro D."/>
            <person name="Karlsson R."/>
            <person name="Svensson-Stadler L."/>
            <person name="Chun J."/>
            <person name="Moore E."/>
        </authorList>
    </citation>
    <scope>NUCLEOTIDE SEQUENCE [LARGE SCALE GENOMIC DNA]</scope>
    <source>
        <strain evidence="6 7">CCUG 65427</strain>
    </source>
</reference>
<sequence>MRFIGGKTLIIPYIIELIKEKTIDVKSISDVFAGSGVVSREFKNLGYDVISNDLMYFSYVLLRGTVGINSKLEFKNLNISNPIEHLNNLNLENMNLDLENCFIYQNFSPKGGRMYFTEENALKIDLIRVQIENWYNDSLINEDEYFYLLTCLIEAVPFVSNITGVYGAYLKYWDKRALNNLELKNVDLSINNSVGQAYNEDSNKLIENIKTDLAYFDPPYNQRQYLPNYHVLETIAKYDSPKIKGVTGLRDYSEQKSDYCRKDSVFNAFEDLIKNTNSRYILLSYNTEGLLSHDEIISILEKYGKKNTVNYKFIDYKRYKNAQTNKNKNLKEVLYFVEKEQI</sequence>
<name>A0A833CB45_9FIRM</name>
<keyword evidence="6" id="KW-0378">Hydrolase</keyword>
<dbReference type="SUPFAM" id="SSF53335">
    <property type="entry name" value="S-adenosyl-L-methionine-dependent methyltransferases"/>
    <property type="match status" value="1"/>
</dbReference>
<evidence type="ECO:0000256" key="2">
    <source>
        <dbReference type="ARBA" id="ARBA00022603"/>
    </source>
</evidence>
<organism evidence="6 7">
    <name type="scientific">Veillonella seminalis</name>
    <dbReference type="NCBI Taxonomy" id="1502943"/>
    <lineage>
        <taxon>Bacteria</taxon>
        <taxon>Bacillati</taxon>
        <taxon>Bacillota</taxon>
        <taxon>Negativicutes</taxon>
        <taxon>Veillonellales</taxon>
        <taxon>Veillonellaceae</taxon>
        <taxon>Veillonella</taxon>
    </lineage>
</organism>
<evidence type="ECO:0000256" key="4">
    <source>
        <dbReference type="ARBA" id="ARBA00022691"/>
    </source>
</evidence>
<gene>
    <name evidence="6" type="ORF">F8R14_05970</name>
</gene>
<dbReference type="PRINTS" id="PR00505">
    <property type="entry name" value="D12N6MTFRASE"/>
</dbReference>
<evidence type="ECO:0000256" key="1">
    <source>
        <dbReference type="ARBA" id="ARBA00011900"/>
    </source>
</evidence>
<evidence type="ECO:0000256" key="3">
    <source>
        <dbReference type="ARBA" id="ARBA00022679"/>
    </source>
</evidence>
<dbReference type="GO" id="GO:0003676">
    <property type="term" value="F:nucleic acid binding"/>
    <property type="evidence" value="ECO:0007669"/>
    <property type="project" value="InterPro"/>
</dbReference>
<dbReference type="InterPro" id="IPR002052">
    <property type="entry name" value="DNA_methylase_N6_adenine_CS"/>
</dbReference>
<keyword evidence="6" id="KW-0255">Endonuclease</keyword>
<dbReference type="GeneID" id="83054575"/>
<comment type="catalytic activity">
    <reaction evidence="5">
        <text>a 2'-deoxyadenosine in DNA + S-adenosyl-L-methionine = an N(6)-methyl-2'-deoxyadenosine in DNA + S-adenosyl-L-homocysteine + H(+)</text>
        <dbReference type="Rhea" id="RHEA:15197"/>
        <dbReference type="Rhea" id="RHEA-COMP:12418"/>
        <dbReference type="Rhea" id="RHEA-COMP:12419"/>
        <dbReference type="ChEBI" id="CHEBI:15378"/>
        <dbReference type="ChEBI" id="CHEBI:57856"/>
        <dbReference type="ChEBI" id="CHEBI:59789"/>
        <dbReference type="ChEBI" id="CHEBI:90615"/>
        <dbReference type="ChEBI" id="CHEBI:90616"/>
        <dbReference type="EC" id="2.1.1.72"/>
    </reaction>
</comment>
<dbReference type="EMBL" id="WBKH01000005">
    <property type="protein sequence ID" value="KAB1478710.1"/>
    <property type="molecule type" value="Genomic_DNA"/>
</dbReference>
<protein>
    <recommendedName>
        <fullName evidence="1">site-specific DNA-methyltransferase (adenine-specific)</fullName>
        <ecNumber evidence="1">2.1.1.72</ecNumber>
    </recommendedName>
</protein>
<evidence type="ECO:0000313" key="7">
    <source>
        <dbReference type="Proteomes" id="UP000434554"/>
    </source>
</evidence>
<proteinExistence type="predicted"/>
<dbReference type="GO" id="GO:0009307">
    <property type="term" value="P:DNA restriction-modification system"/>
    <property type="evidence" value="ECO:0007669"/>
    <property type="project" value="InterPro"/>
</dbReference>
<keyword evidence="6" id="KW-0540">Nuclease</keyword>
<dbReference type="GO" id="GO:0009007">
    <property type="term" value="F:site-specific DNA-methyltransferase (adenine-specific) activity"/>
    <property type="evidence" value="ECO:0007669"/>
    <property type="project" value="UniProtKB-EC"/>
</dbReference>
<dbReference type="GO" id="GO:0032259">
    <property type="term" value="P:methylation"/>
    <property type="evidence" value="ECO:0007669"/>
    <property type="project" value="UniProtKB-KW"/>
</dbReference>
<dbReference type="AlphaFoldDB" id="A0A833CB45"/>
<dbReference type="RefSeq" id="WP_127007364.1">
    <property type="nucleotide sequence ID" value="NZ_RQUZ01000002.1"/>
</dbReference>
<evidence type="ECO:0000313" key="6">
    <source>
        <dbReference type="EMBL" id="KAB1478710.1"/>
    </source>
</evidence>
<keyword evidence="2" id="KW-0489">Methyltransferase</keyword>